<accession>A0ABV8VV15</accession>
<keyword evidence="2" id="KW-1185">Reference proteome</keyword>
<organism evidence="1 2">
    <name type="scientific">Gracilibacillus marinus</name>
    <dbReference type="NCBI Taxonomy" id="630535"/>
    <lineage>
        <taxon>Bacteria</taxon>
        <taxon>Bacillati</taxon>
        <taxon>Bacillota</taxon>
        <taxon>Bacilli</taxon>
        <taxon>Bacillales</taxon>
        <taxon>Bacillaceae</taxon>
        <taxon>Gracilibacillus</taxon>
    </lineage>
</organism>
<name>A0ABV8VV15_9BACI</name>
<evidence type="ECO:0000313" key="1">
    <source>
        <dbReference type="EMBL" id="MFC4386890.1"/>
    </source>
</evidence>
<dbReference type="Proteomes" id="UP001595880">
    <property type="component" value="Unassembled WGS sequence"/>
</dbReference>
<proteinExistence type="predicted"/>
<protein>
    <submittedName>
        <fullName evidence="1">Uncharacterized protein</fullName>
    </submittedName>
</protein>
<dbReference type="RefSeq" id="WP_390195969.1">
    <property type="nucleotide sequence ID" value="NZ_JBHSDV010000001.1"/>
</dbReference>
<evidence type="ECO:0000313" key="2">
    <source>
        <dbReference type="Proteomes" id="UP001595880"/>
    </source>
</evidence>
<reference evidence="2" key="1">
    <citation type="journal article" date="2019" name="Int. J. Syst. Evol. Microbiol.">
        <title>The Global Catalogue of Microorganisms (GCM) 10K type strain sequencing project: providing services to taxonomists for standard genome sequencing and annotation.</title>
        <authorList>
            <consortium name="The Broad Institute Genomics Platform"/>
            <consortium name="The Broad Institute Genome Sequencing Center for Infectious Disease"/>
            <person name="Wu L."/>
            <person name="Ma J."/>
        </authorList>
    </citation>
    <scope>NUCLEOTIDE SEQUENCE [LARGE SCALE GENOMIC DNA]</scope>
    <source>
        <strain evidence="2">KACC 14058</strain>
    </source>
</reference>
<comment type="caution">
    <text evidence="1">The sequence shown here is derived from an EMBL/GenBank/DDBJ whole genome shotgun (WGS) entry which is preliminary data.</text>
</comment>
<gene>
    <name evidence="1" type="ORF">ACFOZ1_03605</name>
</gene>
<sequence>MSAQQPLLTVSPYLYQELIDTLKKVNIHSFDIQIYALEEQDKITIIAYYGESFQQKQQVTFSSHIKKNVDQSYLDFCEKIGESCKETLLKDYFKMMN</sequence>
<dbReference type="EMBL" id="JBHSDV010000001">
    <property type="protein sequence ID" value="MFC4386890.1"/>
    <property type="molecule type" value="Genomic_DNA"/>
</dbReference>